<keyword evidence="2" id="KW-1185">Reference proteome</keyword>
<evidence type="ECO:0000313" key="2">
    <source>
        <dbReference type="Proteomes" id="UP001500582"/>
    </source>
</evidence>
<dbReference type="EMBL" id="BAABFT010000004">
    <property type="protein sequence ID" value="GAA4321858.1"/>
    <property type="molecule type" value="Genomic_DNA"/>
</dbReference>
<evidence type="ECO:0008006" key="3">
    <source>
        <dbReference type="Google" id="ProtNLM"/>
    </source>
</evidence>
<comment type="caution">
    <text evidence="1">The sequence shown here is derived from an EMBL/GenBank/DDBJ whole genome shotgun (WGS) entry which is preliminary data.</text>
</comment>
<dbReference type="Pfam" id="PF13030">
    <property type="entry name" value="DUF3891"/>
    <property type="match status" value="1"/>
</dbReference>
<sequence>MIVNYTAKGWEIITQRAHGMLAAQIASHWDKSIRRERWLETLLAIAEHDDAQVELERDDLLTPQGGPVDFKMRRFDHRHCCQTMGFALSKSRYIALLCSMHIVFVYESFAKDDPAAARFIKEQEILQKAWRKELGMTIKEAERDYRLLEWCDALSLLLCQHENQPEARSVEISNGPDKRHYQLLQFGKNKLTVTPWPFEETKFELWFETRLLEQLSFKDPAEFRKAFRDAVVIEKRRQFVKPE</sequence>
<proteinExistence type="predicted"/>
<name>A0ABP8GD46_9SPHI</name>
<dbReference type="Proteomes" id="UP001500582">
    <property type="component" value="Unassembled WGS sequence"/>
</dbReference>
<dbReference type="RefSeq" id="WP_345211106.1">
    <property type="nucleotide sequence ID" value="NZ_BAABFT010000004.1"/>
</dbReference>
<accession>A0ABP8GD46</accession>
<reference evidence="2" key="1">
    <citation type="journal article" date="2019" name="Int. J. Syst. Evol. Microbiol.">
        <title>The Global Catalogue of Microorganisms (GCM) 10K type strain sequencing project: providing services to taxonomists for standard genome sequencing and annotation.</title>
        <authorList>
            <consortium name="The Broad Institute Genomics Platform"/>
            <consortium name="The Broad Institute Genome Sequencing Center for Infectious Disease"/>
            <person name="Wu L."/>
            <person name="Ma J."/>
        </authorList>
    </citation>
    <scope>NUCLEOTIDE SEQUENCE [LARGE SCALE GENOMIC DNA]</scope>
    <source>
        <strain evidence="2">JCM 17705</strain>
    </source>
</reference>
<dbReference type="InterPro" id="IPR024992">
    <property type="entry name" value="DUF3891"/>
</dbReference>
<protein>
    <recommendedName>
        <fullName evidence="3">DUF3891 family protein</fullName>
    </recommendedName>
</protein>
<evidence type="ECO:0000313" key="1">
    <source>
        <dbReference type="EMBL" id="GAA4321858.1"/>
    </source>
</evidence>
<organism evidence="1 2">
    <name type="scientific">Mucilaginibacter gynuensis</name>
    <dbReference type="NCBI Taxonomy" id="1302236"/>
    <lineage>
        <taxon>Bacteria</taxon>
        <taxon>Pseudomonadati</taxon>
        <taxon>Bacteroidota</taxon>
        <taxon>Sphingobacteriia</taxon>
        <taxon>Sphingobacteriales</taxon>
        <taxon>Sphingobacteriaceae</taxon>
        <taxon>Mucilaginibacter</taxon>
    </lineage>
</organism>
<gene>
    <name evidence="1" type="ORF">GCM10023149_21900</name>
</gene>